<proteinExistence type="predicted"/>
<reference evidence="2" key="2">
    <citation type="submission" date="2024-06" db="UniProtKB">
        <authorList>
            <consortium name="EnsemblMetazoa"/>
        </authorList>
    </citation>
    <scope>IDENTIFICATION</scope>
</reference>
<dbReference type="GeneID" id="109580475"/>
<reference evidence="3" key="1">
    <citation type="journal article" date="2010" name="Nature">
        <title>The Amphimedon queenslandica genome and the evolution of animal complexity.</title>
        <authorList>
            <person name="Srivastava M."/>
            <person name="Simakov O."/>
            <person name="Chapman J."/>
            <person name="Fahey B."/>
            <person name="Gauthier M.E."/>
            <person name="Mitros T."/>
            <person name="Richards G.S."/>
            <person name="Conaco C."/>
            <person name="Dacre M."/>
            <person name="Hellsten U."/>
            <person name="Larroux C."/>
            <person name="Putnam N.H."/>
            <person name="Stanke M."/>
            <person name="Adamska M."/>
            <person name="Darling A."/>
            <person name="Degnan S.M."/>
            <person name="Oakley T.H."/>
            <person name="Plachetzki D.C."/>
            <person name="Zhai Y."/>
            <person name="Adamski M."/>
            <person name="Calcino A."/>
            <person name="Cummins S.F."/>
            <person name="Goodstein D.M."/>
            <person name="Harris C."/>
            <person name="Jackson D.J."/>
            <person name="Leys S.P."/>
            <person name="Shu S."/>
            <person name="Woodcroft B.J."/>
            <person name="Vervoort M."/>
            <person name="Kosik K.S."/>
            <person name="Manning G."/>
            <person name="Degnan B.M."/>
            <person name="Rokhsar D.S."/>
        </authorList>
    </citation>
    <scope>NUCLEOTIDE SEQUENCE [LARGE SCALE GENOMIC DNA]</scope>
</reference>
<sequence>MWHELPRNSSQMKRKSEELLCCQSVCLKCNLERQVRRTSEESPSKKLKRQCATSRARLTYMSPNSQVKRKASQKISKDSMSRKLNQYFAEKVTFDEEQNEELNNVMTVIKDSGKKAINGAQLQLEWYTFYFHALVLLLRLALVVFTCSPTAYDALKSFSILQLPSRSTLLAYKGAFLHQCGANHESIADQVAQFIVCCKYRRREWRQESKNVGVLIFDEVKVMSRLIWNSRSQTIIGLCMTHDQQSSLSDIYQLLSNESKFQQTSYILQFLWRDLAGDFDIIGPYFTSSKTLESKFIYSCVMETVKLFHLHGLKTLLLVCDGTSVNLTTLKATHSHFGVYPITSGDDHEPFKVSPKMLNPFDPPNHIHWMICPSHQLKNIINKLFSLQQNGTKDFTLKGVEFGWETIVSLYKRVCERVSKGLTRMVYLK</sequence>
<keyword evidence="3" id="KW-1185">Reference proteome</keyword>
<evidence type="ECO:0000313" key="3">
    <source>
        <dbReference type="Proteomes" id="UP000007879"/>
    </source>
</evidence>
<evidence type="ECO:0000259" key="1">
    <source>
        <dbReference type="Pfam" id="PF21787"/>
    </source>
</evidence>
<dbReference type="RefSeq" id="XP_019849272.1">
    <property type="nucleotide sequence ID" value="XM_019993713.1"/>
</dbReference>
<dbReference type="EnsemblMetazoa" id="XM_019993713.1">
    <property type="protein sequence ID" value="XP_019849272.1"/>
    <property type="gene ID" value="LOC109580475"/>
</dbReference>
<dbReference type="Proteomes" id="UP000007879">
    <property type="component" value="Unassembled WGS sequence"/>
</dbReference>
<evidence type="ECO:0000313" key="2">
    <source>
        <dbReference type="EnsemblMetazoa" id="XP_019849272.1"/>
    </source>
</evidence>
<dbReference type="Pfam" id="PF21787">
    <property type="entry name" value="TNP-like_RNaseH_N"/>
    <property type="match status" value="1"/>
</dbReference>
<dbReference type="KEGG" id="aqu:109580475"/>
<feature type="domain" description="Transposable element P transposase-like RNase H" evidence="1">
    <location>
        <begin position="206"/>
        <end position="332"/>
    </location>
</feature>
<protein>
    <recommendedName>
        <fullName evidence="1">Transposable element P transposase-like RNase H domain-containing protein</fullName>
    </recommendedName>
</protein>
<accession>A0AAN0IXJ8</accession>
<dbReference type="InterPro" id="IPR048365">
    <property type="entry name" value="TNP-like_RNaseH_N"/>
</dbReference>
<dbReference type="AlphaFoldDB" id="A0AAN0IXJ8"/>
<name>A0AAN0IXJ8_AMPQE</name>
<organism evidence="2 3">
    <name type="scientific">Amphimedon queenslandica</name>
    <name type="common">Sponge</name>
    <dbReference type="NCBI Taxonomy" id="400682"/>
    <lineage>
        <taxon>Eukaryota</taxon>
        <taxon>Metazoa</taxon>
        <taxon>Porifera</taxon>
        <taxon>Demospongiae</taxon>
        <taxon>Heteroscleromorpha</taxon>
        <taxon>Haplosclerida</taxon>
        <taxon>Niphatidae</taxon>
        <taxon>Amphimedon</taxon>
    </lineage>
</organism>